<evidence type="ECO:0000256" key="5">
    <source>
        <dbReference type="ARBA" id="ARBA00022962"/>
    </source>
</evidence>
<dbReference type="GO" id="GO:0097367">
    <property type="term" value="F:carbohydrate derivative binding"/>
    <property type="evidence" value="ECO:0007669"/>
    <property type="project" value="InterPro"/>
</dbReference>
<dbReference type="GO" id="GO:0004360">
    <property type="term" value="F:glutamine-fructose-6-phosphate transaminase (isomerizing) activity"/>
    <property type="evidence" value="ECO:0007669"/>
    <property type="project" value="UniProtKB-EC"/>
</dbReference>
<keyword evidence="5" id="KW-0315">Glutamine amidotransferase</keyword>
<keyword evidence="4" id="KW-0032">Aminotransferase</keyword>
<evidence type="ECO:0000256" key="3">
    <source>
        <dbReference type="ARBA" id="ARBA00016090"/>
    </source>
</evidence>
<dbReference type="GO" id="GO:0006487">
    <property type="term" value="P:protein N-linked glycosylation"/>
    <property type="evidence" value="ECO:0007669"/>
    <property type="project" value="TreeGrafter"/>
</dbReference>
<dbReference type="EMBL" id="WIXI01000050">
    <property type="protein sequence ID" value="MQY49082.1"/>
    <property type="molecule type" value="Genomic_DNA"/>
</dbReference>
<dbReference type="PROSITE" id="PS51464">
    <property type="entry name" value="SIS"/>
    <property type="match status" value="1"/>
</dbReference>
<evidence type="ECO:0000259" key="6">
    <source>
        <dbReference type="PROSITE" id="PS51464"/>
    </source>
</evidence>
<gene>
    <name evidence="7" type="ORF">GAO09_23895</name>
</gene>
<evidence type="ECO:0000256" key="4">
    <source>
        <dbReference type="ARBA" id="ARBA00022576"/>
    </source>
</evidence>
<comment type="catalytic activity">
    <reaction evidence="1">
        <text>D-fructose 6-phosphate + L-glutamine = D-glucosamine 6-phosphate + L-glutamate</text>
        <dbReference type="Rhea" id="RHEA:13237"/>
        <dbReference type="ChEBI" id="CHEBI:29985"/>
        <dbReference type="ChEBI" id="CHEBI:58359"/>
        <dbReference type="ChEBI" id="CHEBI:58725"/>
        <dbReference type="ChEBI" id="CHEBI:61527"/>
        <dbReference type="EC" id="2.6.1.16"/>
    </reaction>
</comment>
<comment type="caution">
    <text evidence="7">The sequence shown here is derived from an EMBL/GenBank/DDBJ whole genome shotgun (WGS) entry which is preliminary data.</text>
</comment>
<evidence type="ECO:0000256" key="1">
    <source>
        <dbReference type="ARBA" id="ARBA00001031"/>
    </source>
</evidence>
<dbReference type="AlphaFoldDB" id="A0A6A8AD79"/>
<reference evidence="7 8" key="1">
    <citation type="submission" date="2019-11" db="EMBL/GenBank/DDBJ databases">
        <title>Genome analysis of Rhizobacterium cereale a novel genus and species isolated from maize roots in North Spain.</title>
        <authorList>
            <person name="Menendez E."/>
            <person name="Flores-Felix J.D."/>
            <person name="Ramirez-Bahena M.-H."/>
            <person name="Igual J.M."/>
            <person name="Garcia-Fraile P."/>
            <person name="Peix A."/>
            <person name="Velazquez E."/>
        </authorList>
    </citation>
    <scope>NUCLEOTIDE SEQUENCE [LARGE SCALE GENOMIC DNA]</scope>
    <source>
        <strain evidence="7 8">RZME27</strain>
    </source>
</reference>
<dbReference type="GO" id="GO:0006047">
    <property type="term" value="P:UDP-N-acetylglucosamine metabolic process"/>
    <property type="evidence" value="ECO:0007669"/>
    <property type="project" value="TreeGrafter"/>
</dbReference>
<keyword evidence="4" id="KW-0808">Transferase</keyword>
<name>A0A6A8AD79_9HYPH</name>
<dbReference type="InterPro" id="IPR001347">
    <property type="entry name" value="SIS_dom"/>
</dbReference>
<dbReference type="Gene3D" id="3.40.50.10490">
    <property type="entry name" value="Glucose-6-phosphate isomerase like protein, domain 1"/>
    <property type="match status" value="2"/>
</dbReference>
<sequence>MNTAVFPKREWISALASYATQADELIAMVDRLDDQFRRARLEKPSRVTVVGIGASHAAAATAVYEMRRHGLDAHRFLPSELPAGLSGHHGLTVLISQSGRSAEVVDLVRHGAGADQVAITNYSPSPLGTLCGREINLGNLSDSSVSFVSFTGTMLALAMLLDQWTGRNRTEHWKQQIALAAETADRLDAEIRSMSEMLLYSASIDIVAPAPLMSVAEEGVLMLREGPRLFATAMETRQYLHGPMDAAGPGAHLLFGANREAQLISQLSERTQRLAFVTGKDTADCTGCSHGLVLPFAPADAIPFAIASTFIAQKLTLHAADIRGFDINEAAFQRIDTKTDHLTNTL</sequence>
<protein>
    <recommendedName>
        <fullName evidence="3">Glutamine--fructose-6-phosphate aminotransferase [isomerizing]</fullName>
        <ecNumber evidence="2">2.6.1.16</ecNumber>
    </recommendedName>
</protein>
<dbReference type="PANTHER" id="PTHR10937:SF0">
    <property type="entry name" value="GLUTAMINE--FRUCTOSE-6-PHOSPHATE TRANSAMINASE (ISOMERIZING)"/>
    <property type="match status" value="1"/>
</dbReference>
<dbReference type="Proteomes" id="UP000435138">
    <property type="component" value="Unassembled WGS sequence"/>
</dbReference>
<organism evidence="7 8">
    <name type="scientific">Endobacterium cereale</name>
    <dbReference type="NCBI Taxonomy" id="2663029"/>
    <lineage>
        <taxon>Bacteria</taxon>
        <taxon>Pseudomonadati</taxon>
        <taxon>Pseudomonadota</taxon>
        <taxon>Alphaproteobacteria</taxon>
        <taxon>Hyphomicrobiales</taxon>
        <taxon>Rhizobiaceae</taxon>
        <taxon>Endobacterium</taxon>
    </lineage>
</organism>
<proteinExistence type="predicted"/>
<dbReference type="PANTHER" id="PTHR10937">
    <property type="entry name" value="GLUCOSAMINE--FRUCTOSE-6-PHOSPHATE AMINOTRANSFERASE, ISOMERIZING"/>
    <property type="match status" value="1"/>
</dbReference>
<dbReference type="EC" id="2.6.1.16" evidence="2"/>
<dbReference type="GO" id="GO:0006002">
    <property type="term" value="P:fructose 6-phosphate metabolic process"/>
    <property type="evidence" value="ECO:0007669"/>
    <property type="project" value="TreeGrafter"/>
</dbReference>
<evidence type="ECO:0000313" key="8">
    <source>
        <dbReference type="Proteomes" id="UP000435138"/>
    </source>
</evidence>
<evidence type="ECO:0000313" key="7">
    <source>
        <dbReference type="EMBL" id="MQY49082.1"/>
    </source>
</evidence>
<dbReference type="InterPro" id="IPR046348">
    <property type="entry name" value="SIS_dom_sf"/>
</dbReference>
<feature type="domain" description="SIS" evidence="6">
    <location>
        <begin position="32"/>
        <end position="171"/>
    </location>
</feature>
<accession>A0A6A8AD79</accession>
<keyword evidence="8" id="KW-1185">Reference proteome</keyword>
<evidence type="ECO:0000256" key="2">
    <source>
        <dbReference type="ARBA" id="ARBA00012916"/>
    </source>
</evidence>
<dbReference type="RefSeq" id="WP_153358484.1">
    <property type="nucleotide sequence ID" value="NZ_JAYKOO010000008.1"/>
</dbReference>
<dbReference type="SUPFAM" id="SSF53697">
    <property type="entry name" value="SIS domain"/>
    <property type="match status" value="1"/>
</dbReference>